<protein>
    <submittedName>
        <fullName evidence="2">Uncharacterized protein</fullName>
    </submittedName>
</protein>
<dbReference type="KEGG" id="pfd:PFDG_04684"/>
<feature type="chain" id="PRO_5005573842" evidence="1">
    <location>
        <begin position="32"/>
        <end position="115"/>
    </location>
</feature>
<dbReference type="EMBL" id="DS016944">
    <property type="protein sequence ID" value="KOB88183.1"/>
    <property type="molecule type" value="Genomic_DNA"/>
</dbReference>
<evidence type="ECO:0000256" key="1">
    <source>
        <dbReference type="SAM" id="SignalP"/>
    </source>
</evidence>
<accession>A0A0L7M5T8</accession>
<reference evidence="3" key="2">
    <citation type="submission" date="2006-09" db="EMBL/GenBank/DDBJ databases">
        <title>The genome sequence of Plasmodium falciparum Dd2.</title>
        <authorList>
            <consortium name="The Broad Institute Genome Sequencing Platform"/>
            <person name="Birren B."/>
            <person name="Lander E."/>
            <person name="Galagan J."/>
            <person name="Nusbaum C."/>
            <person name="Devon K."/>
            <person name="Henn M."/>
            <person name="Jaffe D."/>
            <person name="Butler J."/>
            <person name="Alvarez P."/>
            <person name="Gnerre S."/>
            <person name="Grabherr M."/>
            <person name="Kleber M."/>
            <person name="Mauceli E."/>
            <person name="Brockman W."/>
            <person name="MacCallum I.A."/>
            <person name="Rounsley S."/>
            <person name="Young S."/>
            <person name="LaButti K."/>
            <person name="Pushparaj V."/>
            <person name="DeCaprio D."/>
            <person name="Crawford M."/>
            <person name="Koehrsen M."/>
            <person name="Engels R."/>
            <person name="Montgomery P."/>
            <person name="Pearson M."/>
            <person name="Howarth C."/>
            <person name="Larson L."/>
            <person name="Luoma S."/>
            <person name="White J."/>
            <person name="Kodira C."/>
            <person name="Zeng Q."/>
            <person name="O'Leary S."/>
            <person name="Yandava C."/>
            <person name="Alvarado L."/>
            <person name="Wirth D."/>
            <person name="Volkman S."/>
            <person name="Hartl D."/>
        </authorList>
    </citation>
    <scope>NUCLEOTIDE SEQUENCE [LARGE SCALE GENOMIC DNA]</scope>
</reference>
<keyword evidence="1" id="KW-0732">Signal</keyword>
<organism evidence="2 3">
    <name type="scientific">Plasmodium falciparum (isolate Dd2)</name>
    <dbReference type="NCBI Taxonomy" id="57267"/>
    <lineage>
        <taxon>Eukaryota</taxon>
        <taxon>Sar</taxon>
        <taxon>Alveolata</taxon>
        <taxon>Apicomplexa</taxon>
        <taxon>Aconoidasida</taxon>
        <taxon>Haemosporida</taxon>
        <taxon>Plasmodiidae</taxon>
        <taxon>Plasmodium</taxon>
        <taxon>Plasmodium (Laverania)</taxon>
    </lineage>
</organism>
<evidence type="ECO:0000313" key="2">
    <source>
        <dbReference type="EMBL" id="KOB88183.1"/>
    </source>
</evidence>
<dbReference type="AlphaFoldDB" id="A0A0L7M5T8"/>
<name>A0A0L7M5T8_PLAF4</name>
<gene>
    <name evidence="2" type="ORF">PFDG_04684</name>
</gene>
<proteinExistence type="predicted"/>
<reference evidence="3" key="1">
    <citation type="submission" date="2006-09" db="EMBL/GenBank/DDBJ databases">
        <title>Annotation of Plasmodium falciparum Dd2.</title>
        <authorList>
            <consortium name="The Broad Institute Genome Sequencing Platform"/>
            <person name="Volkman S.K."/>
            <person name="Neafsey D.E."/>
            <person name="Dash A.P."/>
            <person name="Chitnis C.E."/>
            <person name="Hartl D.L."/>
            <person name="Young S.K."/>
            <person name="Zeng Q."/>
            <person name="Koehrsen M."/>
            <person name="Alvarado L."/>
            <person name="Berlin A."/>
            <person name="Borenstein D."/>
            <person name="Chapman S.B."/>
            <person name="Chen Z."/>
            <person name="Engels R."/>
            <person name="Freedman E."/>
            <person name="Gellesch M."/>
            <person name="Goldberg J."/>
            <person name="Griggs A."/>
            <person name="Gujja S."/>
            <person name="Heilman E.R."/>
            <person name="Heiman D.I."/>
            <person name="Howarth C."/>
            <person name="Jen D."/>
            <person name="Larson L."/>
            <person name="Mehta T."/>
            <person name="Neiman D."/>
            <person name="Park D."/>
            <person name="Pearson M."/>
            <person name="Roberts A."/>
            <person name="Saif S."/>
            <person name="Shea T."/>
            <person name="Shenoy N."/>
            <person name="Sisk P."/>
            <person name="Stolte C."/>
            <person name="Sykes S."/>
            <person name="Walk T."/>
            <person name="White J."/>
            <person name="Yandava C."/>
            <person name="Haas B."/>
            <person name="Henn M.R."/>
            <person name="Nusbaum C."/>
            <person name="Birren B."/>
        </authorList>
    </citation>
    <scope>NUCLEOTIDE SEQUENCE [LARGE SCALE GENOMIC DNA]</scope>
</reference>
<evidence type="ECO:0000313" key="3">
    <source>
        <dbReference type="Proteomes" id="UP000054282"/>
    </source>
</evidence>
<dbReference type="Proteomes" id="UP000054282">
    <property type="component" value="Unassembled WGS sequence"/>
</dbReference>
<sequence>MGSVCPADDGSTGRRFTLFIYLIIWHCICEGLKTQSGGALYTKKNDVPTNACKDSISDAKNSILIDCIKEEDIIESSCRSNIYETNILQELFIVNNKEREICRRKCSIACYIKYI</sequence>
<feature type="signal peptide" evidence="1">
    <location>
        <begin position="1"/>
        <end position="31"/>
    </location>
</feature>